<name>A0AAW0VUW5_CHEQU</name>
<reference evidence="1 2" key="1">
    <citation type="journal article" date="2024" name="BMC Genomics">
        <title>Genome assembly of redclaw crayfish (Cherax quadricarinatus) provides insights into its immune adaptation and hypoxia tolerance.</title>
        <authorList>
            <person name="Liu Z."/>
            <person name="Zheng J."/>
            <person name="Li H."/>
            <person name="Fang K."/>
            <person name="Wang S."/>
            <person name="He J."/>
            <person name="Zhou D."/>
            <person name="Weng S."/>
            <person name="Chi M."/>
            <person name="Gu Z."/>
            <person name="He J."/>
            <person name="Li F."/>
            <person name="Wang M."/>
        </authorList>
    </citation>
    <scope>NUCLEOTIDE SEQUENCE [LARGE SCALE GENOMIC DNA]</scope>
    <source>
        <strain evidence="1">ZL_2023a</strain>
    </source>
</reference>
<sequence>RSVILRQQHEVEDQSPSDSNMKFKLIPAAKEVNLDWQQCLGVHMSEIFMYRMLSVSFFSAPMSEMLCVVSASKALLNILTTTCTPSQVCECYIFPLKYCPVYHLYEMFDLHY</sequence>
<evidence type="ECO:0000313" key="1">
    <source>
        <dbReference type="EMBL" id="KAK8720276.1"/>
    </source>
</evidence>
<evidence type="ECO:0000313" key="2">
    <source>
        <dbReference type="Proteomes" id="UP001445076"/>
    </source>
</evidence>
<gene>
    <name evidence="1" type="ORF">OTU49_013451</name>
</gene>
<protein>
    <submittedName>
        <fullName evidence="1">Uncharacterized protein</fullName>
    </submittedName>
</protein>
<accession>A0AAW0VUW5</accession>
<dbReference type="Proteomes" id="UP001445076">
    <property type="component" value="Unassembled WGS sequence"/>
</dbReference>
<comment type="caution">
    <text evidence="1">The sequence shown here is derived from an EMBL/GenBank/DDBJ whole genome shotgun (WGS) entry which is preliminary data.</text>
</comment>
<feature type="non-terminal residue" evidence="1">
    <location>
        <position position="1"/>
    </location>
</feature>
<proteinExistence type="predicted"/>
<organism evidence="1 2">
    <name type="scientific">Cherax quadricarinatus</name>
    <name type="common">Australian red claw crayfish</name>
    <dbReference type="NCBI Taxonomy" id="27406"/>
    <lineage>
        <taxon>Eukaryota</taxon>
        <taxon>Metazoa</taxon>
        <taxon>Ecdysozoa</taxon>
        <taxon>Arthropoda</taxon>
        <taxon>Crustacea</taxon>
        <taxon>Multicrustacea</taxon>
        <taxon>Malacostraca</taxon>
        <taxon>Eumalacostraca</taxon>
        <taxon>Eucarida</taxon>
        <taxon>Decapoda</taxon>
        <taxon>Pleocyemata</taxon>
        <taxon>Astacidea</taxon>
        <taxon>Parastacoidea</taxon>
        <taxon>Parastacidae</taxon>
        <taxon>Cherax</taxon>
    </lineage>
</organism>
<dbReference type="AlphaFoldDB" id="A0AAW0VUW5"/>
<dbReference type="EMBL" id="JARKIK010000638">
    <property type="protein sequence ID" value="KAK8720276.1"/>
    <property type="molecule type" value="Genomic_DNA"/>
</dbReference>
<keyword evidence="2" id="KW-1185">Reference proteome</keyword>